<evidence type="ECO:0000313" key="3">
    <source>
        <dbReference type="Proteomes" id="UP000198662"/>
    </source>
</evidence>
<dbReference type="PANTHER" id="PTHR39426">
    <property type="entry name" value="HOMOLOGY TO DEATH-ON-CURING PROTEIN OF PHAGE P1"/>
    <property type="match status" value="1"/>
</dbReference>
<sequence>MTDRVDYLDLADLMAVARAVTGLAHPPVRDRGLLESALARPATSVFGQEAFPTLHEKAAALFHSLARNHPLADGNKRLAYTAAKVMYGLNGLHLTVPSVDEGDAFVRAVAKGDFEVPELAAALAAWTSPR</sequence>
<dbReference type="InterPro" id="IPR003812">
    <property type="entry name" value="Fido"/>
</dbReference>
<evidence type="ECO:0000259" key="1">
    <source>
        <dbReference type="PROSITE" id="PS51459"/>
    </source>
</evidence>
<dbReference type="NCBIfam" id="TIGR01550">
    <property type="entry name" value="DOC_P1"/>
    <property type="match status" value="1"/>
</dbReference>
<dbReference type="STRING" id="380244.SAMN05216298_4487"/>
<dbReference type="PANTHER" id="PTHR39426:SF1">
    <property type="entry name" value="HOMOLOGY TO DEATH-ON-CURING PROTEIN OF PHAGE P1"/>
    <property type="match status" value="1"/>
</dbReference>
<keyword evidence="3" id="KW-1185">Reference proteome</keyword>
<reference evidence="3" key="1">
    <citation type="submission" date="2016-10" db="EMBL/GenBank/DDBJ databases">
        <authorList>
            <person name="Varghese N."/>
            <person name="Submissions S."/>
        </authorList>
    </citation>
    <scope>NUCLEOTIDE SEQUENCE [LARGE SCALE GENOMIC DNA]</scope>
    <source>
        <strain evidence="3">CGMCC 4.3147</strain>
    </source>
</reference>
<dbReference type="Gene3D" id="1.20.120.1870">
    <property type="entry name" value="Fic/DOC protein, Fido domain"/>
    <property type="match status" value="1"/>
</dbReference>
<dbReference type="SUPFAM" id="SSF140931">
    <property type="entry name" value="Fic-like"/>
    <property type="match status" value="1"/>
</dbReference>
<dbReference type="InterPro" id="IPR053737">
    <property type="entry name" value="Type_II_TA_Toxin"/>
</dbReference>
<evidence type="ECO:0000313" key="2">
    <source>
        <dbReference type="EMBL" id="SDL60829.1"/>
    </source>
</evidence>
<dbReference type="InterPro" id="IPR006440">
    <property type="entry name" value="Doc"/>
</dbReference>
<accession>A0A1G9LFS4</accession>
<dbReference type="Proteomes" id="UP000198662">
    <property type="component" value="Unassembled WGS sequence"/>
</dbReference>
<dbReference type="Pfam" id="PF02661">
    <property type="entry name" value="Fic"/>
    <property type="match status" value="1"/>
</dbReference>
<feature type="domain" description="Fido" evidence="1">
    <location>
        <begin position="8"/>
        <end position="129"/>
    </location>
</feature>
<dbReference type="GO" id="GO:0016301">
    <property type="term" value="F:kinase activity"/>
    <property type="evidence" value="ECO:0007669"/>
    <property type="project" value="InterPro"/>
</dbReference>
<dbReference type="OrthoDB" id="9802752at2"/>
<proteinExistence type="predicted"/>
<dbReference type="AlphaFoldDB" id="A0A1G9LFS4"/>
<organism evidence="2 3">
    <name type="scientific">Glycomyces sambucus</name>
    <dbReference type="NCBI Taxonomy" id="380244"/>
    <lineage>
        <taxon>Bacteria</taxon>
        <taxon>Bacillati</taxon>
        <taxon>Actinomycetota</taxon>
        <taxon>Actinomycetes</taxon>
        <taxon>Glycomycetales</taxon>
        <taxon>Glycomycetaceae</taxon>
        <taxon>Glycomyces</taxon>
    </lineage>
</organism>
<name>A0A1G9LFS4_9ACTN</name>
<protein>
    <submittedName>
        <fullName evidence="2">Death on curing protein</fullName>
    </submittedName>
</protein>
<dbReference type="RefSeq" id="WP_091053681.1">
    <property type="nucleotide sequence ID" value="NZ_FNGF01000007.1"/>
</dbReference>
<dbReference type="EMBL" id="FNGF01000007">
    <property type="protein sequence ID" value="SDL60829.1"/>
    <property type="molecule type" value="Genomic_DNA"/>
</dbReference>
<gene>
    <name evidence="2" type="ORF">SAMN05216298_4487</name>
</gene>
<dbReference type="PROSITE" id="PS51459">
    <property type="entry name" value="FIDO"/>
    <property type="match status" value="1"/>
</dbReference>
<dbReference type="InterPro" id="IPR036597">
    <property type="entry name" value="Fido-like_dom_sf"/>
</dbReference>